<evidence type="ECO:0000256" key="1">
    <source>
        <dbReference type="SAM" id="MobiDB-lite"/>
    </source>
</evidence>
<reference evidence="2" key="1">
    <citation type="submission" date="2020-05" db="EMBL/GenBank/DDBJ databases">
        <authorList>
            <person name="Chiriac C."/>
            <person name="Salcher M."/>
            <person name="Ghai R."/>
            <person name="Kavagutti S V."/>
        </authorList>
    </citation>
    <scope>NUCLEOTIDE SEQUENCE</scope>
</reference>
<name>A0A6J7BP84_9ZZZZ</name>
<accession>A0A6J7BP84</accession>
<proteinExistence type="predicted"/>
<feature type="region of interest" description="Disordered" evidence="1">
    <location>
        <begin position="68"/>
        <end position="99"/>
    </location>
</feature>
<dbReference type="EMBL" id="CAFBIZ010000037">
    <property type="protein sequence ID" value="CAB4847546.1"/>
    <property type="molecule type" value="Genomic_DNA"/>
</dbReference>
<gene>
    <name evidence="2" type="ORF">UFOPK3268_00445</name>
</gene>
<sequence>MGPAAALEPPYELVVTRFKIENAQVDPLAEDVRETFGEIVEHPAPADIDHHREPFDVDGLREVHHRLRKQHRREVVDDEPAEVLQRPRRSGASGPGHAGHEYQFEWVLGHRADSPGSGGEFDARVRRHSMISPVETLTPATGAVAISVSMTD</sequence>
<protein>
    <submittedName>
        <fullName evidence="2">Unannotated protein</fullName>
    </submittedName>
</protein>
<evidence type="ECO:0000313" key="2">
    <source>
        <dbReference type="EMBL" id="CAB4847546.1"/>
    </source>
</evidence>
<dbReference type="AlphaFoldDB" id="A0A6J7BP84"/>
<organism evidence="2">
    <name type="scientific">freshwater metagenome</name>
    <dbReference type="NCBI Taxonomy" id="449393"/>
    <lineage>
        <taxon>unclassified sequences</taxon>
        <taxon>metagenomes</taxon>
        <taxon>ecological metagenomes</taxon>
    </lineage>
</organism>